<dbReference type="InterPro" id="IPR027417">
    <property type="entry name" value="P-loop_NTPase"/>
</dbReference>
<dbReference type="PANTHER" id="PTHR43392:SF2">
    <property type="entry name" value="AAA-TYPE ATPASE FAMILY PROTEIN _ ANKYRIN REPEAT FAMILY PROTEIN"/>
    <property type="match status" value="1"/>
</dbReference>
<gene>
    <name evidence="6" type="ORF">LCMAC101_02770</name>
</gene>
<dbReference type="CDD" id="cd00009">
    <property type="entry name" value="AAA"/>
    <property type="match status" value="1"/>
</dbReference>
<name>A0A481YR50_9VIRU</name>
<evidence type="ECO:0000256" key="2">
    <source>
        <dbReference type="ARBA" id="ARBA00022741"/>
    </source>
</evidence>
<protein>
    <submittedName>
        <fullName evidence="6">ATPase family protein</fullName>
    </submittedName>
</protein>
<proteinExistence type="inferred from homology"/>
<comment type="similarity">
    <text evidence="1">Belongs to the CbxX/CfxQ family.</text>
</comment>
<organism evidence="6">
    <name type="scientific">Marseillevirus LCMAC101</name>
    <dbReference type="NCBI Taxonomy" id="2506602"/>
    <lineage>
        <taxon>Viruses</taxon>
        <taxon>Varidnaviria</taxon>
        <taxon>Bamfordvirae</taxon>
        <taxon>Nucleocytoviricota</taxon>
        <taxon>Megaviricetes</taxon>
        <taxon>Pimascovirales</taxon>
        <taxon>Pimascovirales incertae sedis</taxon>
        <taxon>Marseilleviridae</taxon>
    </lineage>
</organism>
<dbReference type="PRINTS" id="PR00819">
    <property type="entry name" value="CBXCFQXSUPER"/>
</dbReference>
<dbReference type="EMBL" id="MK500327">
    <property type="protein sequence ID" value="QBK85682.1"/>
    <property type="molecule type" value="Genomic_DNA"/>
</dbReference>
<reference evidence="6" key="1">
    <citation type="journal article" date="2019" name="MBio">
        <title>Virus Genomes from Deep Sea Sediments Expand the Ocean Megavirome and Support Independent Origins of Viral Gigantism.</title>
        <authorList>
            <person name="Backstrom D."/>
            <person name="Yutin N."/>
            <person name="Jorgensen S.L."/>
            <person name="Dharamshi J."/>
            <person name="Homa F."/>
            <person name="Zaremba-Niedwiedzka K."/>
            <person name="Spang A."/>
            <person name="Wolf Y.I."/>
            <person name="Koonin E.V."/>
            <person name="Ettema T.J."/>
        </authorList>
    </citation>
    <scope>NUCLEOTIDE SEQUENCE</scope>
</reference>
<feature type="compositionally biased region" description="Acidic residues" evidence="4">
    <location>
        <begin position="112"/>
        <end position="122"/>
    </location>
</feature>
<dbReference type="GO" id="GO:0016887">
    <property type="term" value="F:ATP hydrolysis activity"/>
    <property type="evidence" value="ECO:0007669"/>
    <property type="project" value="InterPro"/>
</dbReference>
<evidence type="ECO:0000259" key="5">
    <source>
        <dbReference type="Pfam" id="PF00004"/>
    </source>
</evidence>
<keyword evidence="2" id="KW-0547">Nucleotide-binding</keyword>
<feature type="compositionally biased region" description="Basic and acidic residues" evidence="4">
    <location>
        <begin position="258"/>
        <end position="275"/>
    </location>
</feature>
<accession>A0A481YR50</accession>
<keyword evidence="3" id="KW-0067">ATP-binding</keyword>
<dbReference type="Pfam" id="PF00004">
    <property type="entry name" value="AAA"/>
    <property type="match status" value="1"/>
</dbReference>
<feature type="region of interest" description="Disordered" evidence="4">
    <location>
        <begin position="258"/>
        <end position="277"/>
    </location>
</feature>
<evidence type="ECO:0000256" key="1">
    <source>
        <dbReference type="ARBA" id="ARBA00010378"/>
    </source>
</evidence>
<dbReference type="GO" id="GO:0005524">
    <property type="term" value="F:ATP binding"/>
    <property type="evidence" value="ECO:0007669"/>
    <property type="project" value="UniProtKB-KW"/>
</dbReference>
<feature type="region of interest" description="Disordered" evidence="4">
    <location>
        <begin position="91"/>
        <end position="130"/>
    </location>
</feature>
<dbReference type="SUPFAM" id="SSF52540">
    <property type="entry name" value="P-loop containing nucleoside triphosphate hydrolases"/>
    <property type="match status" value="1"/>
</dbReference>
<dbReference type="InterPro" id="IPR050773">
    <property type="entry name" value="CbxX/CfxQ_RuBisCO_ESX"/>
</dbReference>
<dbReference type="PANTHER" id="PTHR43392">
    <property type="entry name" value="AAA-TYPE ATPASE FAMILY PROTEIN / ANKYRIN REPEAT FAMILY PROTEIN"/>
    <property type="match status" value="1"/>
</dbReference>
<dbReference type="InterPro" id="IPR000641">
    <property type="entry name" value="CbxX/CfxQ"/>
</dbReference>
<feature type="domain" description="ATPase AAA-type core" evidence="5">
    <location>
        <begin position="438"/>
        <end position="546"/>
    </location>
</feature>
<evidence type="ECO:0000313" key="6">
    <source>
        <dbReference type="EMBL" id="QBK85682.1"/>
    </source>
</evidence>
<evidence type="ECO:0000256" key="3">
    <source>
        <dbReference type="ARBA" id="ARBA00022840"/>
    </source>
</evidence>
<sequence length="673" mass="76949">MISSLYKYDEDEDEKFITYDKELCVWVADGFAYTADEVAFGRVKSNKILPLTDKEKKGLEKDSICVWEKCNTQKMVDKMCEKVYRKYIKEVEDESDSDSDSPLTSDISVESSDSEDSEESSEKEEPKSSKKNKYKKYNTLVIGLDSESSIGVVKSTTLYTGTKNGYTLDWFDLTQTKHVPEETFSTIIVHDYRLLSNSRVLHNVLRTLTYEGMLCCNQKMSNISSNGLTHTGRSAFQVGKKMVYYERYERGDSIEKEWSNTEKEKEPGTVGGEEKKKKRKAQIYKTVSIKVGMCYEAVEPKMGITIEQFREELDKPDFIERYRKAQEKFMAYKKKFYNKKLVEFQKEARNTSKFSDMMSSSEGKHVGDIKEILKTITDHVTDITDEKTRSNLIDALENEEKGLAAITGRDDIKQEIITMLYSFGNQYTVMTNAFHNIAFLGPAGVGKTFSANVLAYVFCKAGILATETFCPVTRTDLVAGYVGQTAPMTRKKLIETLEGVLFIDECYQLCQVDGGSRDFGNESLAEIVNFIDKYIGMSVIIVAGYEKPMMEKFFPSNEGMLRRFPYRFVLAPYTNSQLSDILLNFVEEKTETKIDRKTGNIIFTMISDIQKQYPEAFNNQAGDMLNLGGEIAKAMLSLYNRNWRDCKKEVILDAFNRYLAPKKMGITLDEDEE</sequence>
<evidence type="ECO:0000256" key="4">
    <source>
        <dbReference type="SAM" id="MobiDB-lite"/>
    </source>
</evidence>
<dbReference type="Gene3D" id="3.40.50.300">
    <property type="entry name" value="P-loop containing nucleotide triphosphate hydrolases"/>
    <property type="match status" value="1"/>
</dbReference>
<dbReference type="InterPro" id="IPR003959">
    <property type="entry name" value="ATPase_AAA_core"/>
</dbReference>